<name>A0A0D3ITD2_EMIH1</name>
<evidence type="ECO:0000256" key="1">
    <source>
        <dbReference type="ARBA" id="ARBA00022737"/>
    </source>
</evidence>
<keyword evidence="5" id="KW-1185">Reference proteome</keyword>
<dbReference type="Proteomes" id="UP000013827">
    <property type="component" value="Unassembled WGS sequence"/>
</dbReference>
<sequence>MRPSDLRESQRVIFTGLVARPDLNGLEGIVLFAVKERHAVRCTTTGEEVKVRASNLLAGVQLNEHLGQDGLECCLRCVRPCDMLGARLVCEQWRSLLTQTFTNTEWQAEHLPVAVLCRAASWEATLLRIERVPEEAGLSMHDFTKLGSKTPYLRLLCCEADDEEFDYFFEGENREDKMHPLFLALAHGAPDDVVRAIIQPCQPSLFQEGTALVDADENAPLAFAVIHGRPPSTLSLLLSCQPTAVAATDRMGYAPLHHAALARDPDAIRLLLAASTAEAREATEDGALPLHLLARGPAGESQRLTPPVDESRALAACELLLDAYPAALDEERDISIGVTRGERKMAPLHLAAKFDAPTPLLLRLLEAAPHMAARKDGAGRFPAHYLAGSYATDHTAPALAALLEHHPPNEEWPLRDLLRLGACAEIYTLARLQAHPQEASEPDPPPTNTLPNRPSGRAYPLHYAANRAAPARVVARLLELCPQAARAFDSHGNFPIHLAACAAGQLSRSVWGAMVRRRPPAQSVRDAAAAGCRLLLEAWPESGEACDRFVGVGAPRDEQNDRLGRWPLHLALNCHAPDSVLDVLRTRTPCDAFGNPTRRWPRRKGMMTKVNAADVRKLTRAGPLSLRLRYLCSGARGDPEDLCLGGDKFGTIIYPSRDGGDDDPSLHETMSLETVVERRVRQQLAAASIS</sequence>
<feature type="region of interest" description="Disordered" evidence="3">
    <location>
        <begin position="435"/>
        <end position="457"/>
    </location>
</feature>
<dbReference type="PaxDb" id="2903-EOD14517"/>
<dbReference type="PANTHER" id="PTHR24186">
    <property type="entry name" value="PROTEIN PHOSPHATASE 1 REGULATORY SUBUNIT"/>
    <property type="match status" value="1"/>
</dbReference>
<dbReference type="RefSeq" id="XP_005766946.1">
    <property type="nucleotide sequence ID" value="XM_005766889.1"/>
</dbReference>
<dbReference type="KEGG" id="ehx:EMIHUDRAFT_461492"/>
<proteinExistence type="predicted"/>
<organism evidence="4 5">
    <name type="scientific">Emiliania huxleyi (strain CCMP1516)</name>
    <dbReference type="NCBI Taxonomy" id="280463"/>
    <lineage>
        <taxon>Eukaryota</taxon>
        <taxon>Haptista</taxon>
        <taxon>Haptophyta</taxon>
        <taxon>Prymnesiophyceae</taxon>
        <taxon>Isochrysidales</taxon>
        <taxon>Noelaerhabdaceae</taxon>
        <taxon>Emiliania</taxon>
    </lineage>
</organism>
<evidence type="ECO:0000313" key="5">
    <source>
        <dbReference type="Proteomes" id="UP000013827"/>
    </source>
</evidence>
<dbReference type="InterPro" id="IPR036770">
    <property type="entry name" value="Ankyrin_rpt-contain_sf"/>
</dbReference>
<evidence type="ECO:0000256" key="3">
    <source>
        <dbReference type="SAM" id="MobiDB-lite"/>
    </source>
</evidence>
<dbReference type="GO" id="GO:0005886">
    <property type="term" value="C:plasma membrane"/>
    <property type="evidence" value="ECO:0007669"/>
    <property type="project" value="TreeGrafter"/>
</dbReference>
<keyword evidence="2" id="KW-0040">ANK repeat</keyword>
<accession>A0A0D3ITD2</accession>
<dbReference type="HOGENOM" id="CLU_399258_0_0_1"/>
<dbReference type="EnsemblProtists" id="EOD14517">
    <property type="protein sequence ID" value="EOD14517"/>
    <property type="gene ID" value="EMIHUDRAFT_461492"/>
</dbReference>
<evidence type="ECO:0000313" key="4">
    <source>
        <dbReference type="EnsemblProtists" id="EOD14517"/>
    </source>
</evidence>
<evidence type="ECO:0000256" key="2">
    <source>
        <dbReference type="ARBA" id="ARBA00023043"/>
    </source>
</evidence>
<dbReference type="AlphaFoldDB" id="A0A0D3ITD2"/>
<dbReference type="Gene3D" id="1.25.40.20">
    <property type="entry name" value="Ankyrin repeat-containing domain"/>
    <property type="match status" value="2"/>
</dbReference>
<dbReference type="PANTHER" id="PTHR24186:SF50">
    <property type="entry name" value="ANKYRIN REPEAT-CONTAINING PROTEIN ITN1-LIKE ISOFORM X1"/>
    <property type="match status" value="1"/>
</dbReference>
<dbReference type="GeneID" id="17260659"/>
<dbReference type="SUPFAM" id="SSF48403">
    <property type="entry name" value="Ankyrin repeat"/>
    <property type="match status" value="1"/>
</dbReference>
<evidence type="ECO:0008006" key="6">
    <source>
        <dbReference type="Google" id="ProtNLM"/>
    </source>
</evidence>
<keyword evidence="1" id="KW-0677">Repeat</keyword>
<reference evidence="5" key="1">
    <citation type="journal article" date="2013" name="Nature">
        <title>Pan genome of the phytoplankton Emiliania underpins its global distribution.</title>
        <authorList>
            <person name="Read B.A."/>
            <person name="Kegel J."/>
            <person name="Klute M.J."/>
            <person name="Kuo A."/>
            <person name="Lefebvre S.C."/>
            <person name="Maumus F."/>
            <person name="Mayer C."/>
            <person name="Miller J."/>
            <person name="Monier A."/>
            <person name="Salamov A."/>
            <person name="Young J."/>
            <person name="Aguilar M."/>
            <person name="Claverie J.M."/>
            <person name="Frickenhaus S."/>
            <person name="Gonzalez K."/>
            <person name="Herman E.K."/>
            <person name="Lin Y.C."/>
            <person name="Napier J."/>
            <person name="Ogata H."/>
            <person name="Sarno A.F."/>
            <person name="Shmutz J."/>
            <person name="Schroeder D."/>
            <person name="de Vargas C."/>
            <person name="Verret F."/>
            <person name="von Dassow P."/>
            <person name="Valentin K."/>
            <person name="Van de Peer Y."/>
            <person name="Wheeler G."/>
            <person name="Dacks J.B."/>
            <person name="Delwiche C.F."/>
            <person name="Dyhrman S.T."/>
            <person name="Glockner G."/>
            <person name="John U."/>
            <person name="Richards T."/>
            <person name="Worden A.Z."/>
            <person name="Zhang X."/>
            <person name="Grigoriev I.V."/>
            <person name="Allen A.E."/>
            <person name="Bidle K."/>
            <person name="Borodovsky M."/>
            <person name="Bowler C."/>
            <person name="Brownlee C."/>
            <person name="Cock J.M."/>
            <person name="Elias M."/>
            <person name="Gladyshev V.N."/>
            <person name="Groth M."/>
            <person name="Guda C."/>
            <person name="Hadaegh A."/>
            <person name="Iglesias-Rodriguez M.D."/>
            <person name="Jenkins J."/>
            <person name="Jones B.M."/>
            <person name="Lawson T."/>
            <person name="Leese F."/>
            <person name="Lindquist E."/>
            <person name="Lobanov A."/>
            <person name="Lomsadze A."/>
            <person name="Malik S.B."/>
            <person name="Marsh M.E."/>
            <person name="Mackinder L."/>
            <person name="Mock T."/>
            <person name="Mueller-Roeber B."/>
            <person name="Pagarete A."/>
            <person name="Parker M."/>
            <person name="Probert I."/>
            <person name="Quesneville H."/>
            <person name="Raines C."/>
            <person name="Rensing S.A."/>
            <person name="Riano-Pachon D.M."/>
            <person name="Richier S."/>
            <person name="Rokitta S."/>
            <person name="Shiraiwa Y."/>
            <person name="Soanes D.M."/>
            <person name="van der Giezen M."/>
            <person name="Wahlund T.M."/>
            <person name="Williams B."/>
            <person name="Wilson W."/>
            <person name="Wolfe G."/>
            <person name="Wurch L.L."/>
        </authorList>
    </citation>
    <scope>NUCLEOTIDE SEQUENCE</scope>
</reference>
<protein>
    <recommendedName>
        <fullName evidence="6">F-box domain-containing protein</fullName>
    </recommendedName>
</protein>
<reference evidence="4" key="2">
    <citation type="submission" date="2024-10" db="UniProtKB">
        <authorList>
            <consortium name="EnsemblProtists"/>
        </authorList>
    </citation>
    <scope>IDENTIFICATION</scope>
</reference>